<sequence length="138" mass="17256">MRLWHKDLIDVLPRQQLLAQWRELCSIYSKEDRHILINFIYDYPPNHFYTYSLLVIDEMRKRGYKISESSYKRFTDYFQNRKFKKINIQTLYNNKMNDRYLYQCYHNLQEKYDCNSIKEFEWALIENKLKEKITVTEK</sequence>
<dbReference type="STRING" id="118967.SAMN02745191_1174"/>
<keyword evidence="2" id="KW-1185">Reference proteome</keyword>
<dbReference type="AlphaFoldDB" id="A0A1T4M3S7"/>
<dbReference type="GO" id="GO:0016829">
    <property type="term" value="F:lyase activity"/>
    <property type="evidence" value="ECO:0007669"/>
    <property type="project" value="UniProtKB-KW"/>
</dbReference>
<evidence type="ECO:0000313" key="2">
    <source>
        <dbReference type="Proteomes" id="UP000243297"/>
    </source>
</evidence>
<dbReference type="RefSeq" id="WP_159443734.1">
    <property type="nucleotide sequence ID" value="NZ_FUWY01000002.1"/>
</dbReference>
<name>A0A1T4M3S7_9FIRM</name>
<dbReference type="OrthoDB" id="360137at2"/>
<dbReference type="Proteomes" id="UP000243297">
    <property type="component" value="Unassembled WGS sequence"/>
</dbReference>
<organism evidence="1 2">
    <name type="scientific">Anaerorhabdus furcosa</name>
    <dbReference type="NCBI Taxonomy" id="118967"/>
    <lineage>
        <taxon>Bacteria</taxon>
        <taxon>Bacillati</taxon>
        <taxon>Bacillota</taxon>
        <taxon>Erysipelotrichia</taxon>
        <taxon>Erysipelotrichales</taxon>
        <taxon>Erysipelotrichaceae</taxon>
        <taxon>Anaerorhabdus</taxon>
    </lineage>
</organism>
<accession>A0A1T4M3S7</accession>
<dbReference type="EMBL" id="FUWY01000002">
    <property type="protein sequence ID" value="SJZ61592.1"/>
    <property type="molecule type" value="Genomic_DNA"/>
</dbReference>
<gene>
    <name evidence="1" type="ORF">SAMN02745191_1174</name>
</gene>
<dbReference type="Pfam" id="PF03013">
    <property type="entry name" value="Pyr_excise"/>
    <property type="match status" value="1"/>
</dbReference>
<reference evidence="2" key="1">
    <citation type="submission" date="2017-02" db="EMBL/GenBank/DDBJ databases">
        <authorList>
            <person name="Varghese N."/>
            <person name="Submissions S."/>
        </authorList>
    </citation>
    <scope>NUCLEOTIDE SEQUENCE [LARGE SCALE GENOMIC DNA]</scope>
    <source>
        <strain evidence="2">ATCC 25662</strain>
    </source>
</reference>
<dbReference type="SUPFAM" id="SSF47077">
    <property type="entry name" value="T4 endonuclease V"/>
    <property type="match status" value="1"/>
</dbReference>
<evidence type="ECO:0000313" key="1">
    <source>
        <dbReference type="EMBL" id="SJZ61592.1"/>
    </source>
</evidence>
<dbReference type="InterPro" id="IPR004260">
    <property type="entry name" value="Pyr-dimer_DNA_glycosylase"/>
</dbReference>
<keyword evidence="1" id="KW-0456">Lyase</keyword>
<proteinExistence type="predicted"/>
<protein>
    <submittedName>
        <fullName evidence="1">Pyrimidine dimer DNA glycosylase /DNA-(Apurinic or apyrimidinic site) lyase</fullName>
    </submittedName>
</protein>